<evidence type="ECO:0000313" key="11">
    <source>
        <dbReference type="Proteomes" id="UP000247612"/>
    </source>
</evidence>
<keyword evidence="5" id="KW-0460">Magnesium</keyword>
<dbReference type="NCBIfam" id="TIGR00147">
    <property type="entry name" value="YegS/Rv2252/BmrU family lipid kinase"/>
    <property type="match status" value="1"/>
</dbReference>
<evidence type="ECO:0000256" key="3">
    <source>
        <dbReference type="ARBA" id="ARBA00022516"/>
    </source>
</evidence>
<dbReference type="EMBL" id="QJKH01000005">
    <property type="protein sequence ID" value="PXX79579.1"/>
    <property type="molecule type" value="Genomic_DNA"/>
</dbReference>
<dbReference type="PANTHER" id="PTHR12358">
    <property type="entry name" value="SPHINGOSINE KINASE"/>
    <property type="match status" value="1"/>
</dbReference>
<dbReference type="SUPFAM" id="SSF111331">
    <property type="entry name" value="NAD kinase/diacylglycerol kinase-like"/>
    <property type="match status" value="1"/>
</dbReference>
<keyword evidence="11" id="KW-1185">Reference proteome</keyword>
<dbReference type="PROSITE" id="PS50146">
    <property type="entry name" value="DAGK"/>
    <property type="match status" value="1"/>
</dbReference>
<keyword evidence="6" id="KW-0443">Lipid metabolism</keyword>
<feature type="domain" description="DAGKc" evidence="9">
    <location>
        <begin position="1"/>
        <end position="132"/>
    </location>
</feature>
<protein>
    <submittedName>
        <fullName evidence="10">YegS/Rv2252/BmrU family lipid kinase</fullName>
    </submittedName>
</protein>
<dbReference type="RefSeq" id="WP_022936950.1">
    <property type="nucleotide sequence ID" value="NZ_CABKRQ010000002.1"/>
</dbReference>
<keyword evidence="4" id="KW-0479">Metal-binding</keyword>
<evidence type="ECO:0000256" key="1">
    <source>
        <dbReference type="ARBA" id="ARBA00001946"/>
    </source>
</evidence>
<dbReference type="GO" id="GO:0004143">
    <property type="term" value="F:ATP-dependent diacylglycerol kinase activity"/>
    <property type="evidence" value="ECO:0007669"/>
    <property type="project" value="TreeGrafter"/>
</dbReference>
<dbReference type="STRING" id="1034346.GCA_000313565_00643"/>
<dbReference type="InterPro" id="IPR016064">
    <property type="entry name" value="NAD/diacylglycerol_kinase_sf"/>
</dbReference>
<proteinExistence type="inferred from homology"/>
<dbReference type="GO" id="GO:0008654">
    <property type="term" value="P:phospholipid biosynthetic process"/>
    <property type="evidence" value="ECO:0007669"/>
    <property type="project" value="UniProtKB-KW"/>
</dbReference>
<dbReference type="InterPro" id="IPR001206">
    <property type="entry name" value="Diacylglycerol_kinase_cat_dom"/>
</dbReference>
<dbReference type="InterPro" id="IPR017438">
    <property type="entry name" value="ATP-NAD_kinase_N"/>
</dbReference>
<evidence type="ECO:0000313" key="10">
    <source>
        <dbReference type="EMBL" id="PXX79579.1"/>
    </source>
</evidence>
<dbReference type="PANTHER" id="PTHR12358:SF106">
    <property type="entry name" value="LIPID KINASE YEGS"/>
    <property type="match status" value="1"/>
</dbReference>
<sequence length="303" mass="33548">MNRRVLIIVNPHAGKGMIKRYLCDVIDLFVKHQWQVSVVTTQAKGEATQLASDAALHYDLLVCSGGDGTLNEVVSGLVKDERHIPIGYLPAGTTNDFASSLQIPKNNLPAAAQQIIDGKGFLCDVGHFNDRIFMYVAAFGAFTEVSYSTPQDFKNNFGRAAYILEGIKSLTNIVTYHLKVECENELIEGDFIYGQISNSTSVGGFQAMSLKDVQLDDGLFELLLVHRPNNLLDLQTIIAALLTQDENSSWLVHRKLSKVKITCETPVPWTLDGEFGGNHQTMVIRNLPKAVEFIVRNEEQPLV</sequence>
<dbReference type="Proteomes" id="UP000247612">
    <property type="component" value="Unassembled WGS sequence"/>
</dbReference>
<accession>A0A318KP93</accession>
<evidence type="ECO:0000256" key="8">
    <source>
        <dbReference type="ARBA" id="ARBA00023264"/>
    </source>
</evidence>
<keyword evidence="8" id="KW-1208">Phospholipid metabolism</keyword>
<comment type="similarity">
    <text evidence="2">Belongs to the diacylglycerol/lipid kinase family.</text>
</comment>
<gene>
    <name evidence="10" type="ORF">DES51_10549</name>
</gene>
<evidence type="ECO:0000256" key="4">
    <source>
        <dbReference type="ARBA" id="ARBA00022723"/>
    </source>
</evidence>
<dbReference type="SMART" id="SM00046">
    <property type="entry name" value="DAGKc"/>
    <property type="match status" value="1"/>
</dbReference>
<comment type="caution">
    <text evidence="10">The sequence shown here is derived from an EMBL/GenBank/DDBJ whole genome shotgun (WGS) entry which is preliminary data.</text>
</comment>
<keyword evidence="3" id="KW-0444">Lipid biosynthesis</keyword>
<evidence type="ECO:0000256" key="5">
    <source>
        <dbReference type="ARBA" id="ARBA00022842"/>
    </source>
</evidence>
<reference evidence="10 11" key="1">
    <citation type="submission" date="2018-05" db="EMBL/GenBank/DDBJ databases">
        <title>Genomic Encyclopedia of Type Strains, Phase IV (KMG-IV): sequencing the most valuable type-strain genomes for metagenomic binning, comparative biology and taxonomic classification.</title>
        <authorList>
            <person name="Goeker M."/>
        </authorList>
    </citation>
    <scope>NUCLEOTIDE SEQUENCE [LARGE SCALE GENOMIC DNA]</scope>
    <source>
        <strain evidence="10 11">JC118</strain>
    </source>
</reference>
<dbReference type="Gene3D" id="2.60.200.40">
    <property type="match status" value="1"/>
</dbReference>
<keyword evidence="7" id="KW-0594">Phospholipid biosynthesis</keyword>
<dbReference type="Pfam" id="PF00781">
    <property type="entry name" value="DAGK_cat"/>
    <property type="match status" value="1"/>
</dbReference>
<dbReference type="AlphaFoldDB" id="A0A318KP93"/>
<dbReference type="GO" id="GO:0005524">
    <property type="term" value="F:ATP binding"/>
    <property type="evidence" value="ECO:0007669"/>
    <property type="project" value="InterPro"/>
</dbReference>
<evidence type="ECO:0000259" key="9">
    <source>
        <dbReference type="PROSITE" id="PS50146"/>
    </source>
</evidence>
<name>A0A318KP93_9FIRM</name>
<comment type="cofactor">
    <cofactor evidence="1">
        <name>Mg(2+)</name>
        <dbReference type="ChEBI" id="CHEBI:18420"/>
    </cofactor>
</comment>
<dbReference type="Gene3D" id="3.40.50.10330">
    <property type="entry name" value="Probable inorganic polyphosphate/atp-NAD kinase, domain 1"/>
    <property type="match status" value="1"/>
</dbReference>
<keyword evidence="10" id="KW-0418">Kinase</keyword>
<evidence type="ECO:0000256" key="2">
    <source>
        <dbReference type="ARBA" id="ARBA00005983"/>
    </source>
</evidence>
<dbReference type="GO" id="GO:0046872">
    <property type="term" value="F:metal ion binding"/>
    <property type="evidence" value="ECO:0007669"/>
    <property type="project" value="UniProtKB-KW"/>
</dbReference>
<dbReference type="InterPro" id="IPR050187">
    <property type="entry name" value="Lipid_Phosphate_FormReg"/>
</dbReference>
<dbReference type="InterPro" id="IPR005218">
    <property type="entry name" value="Diacylglycerol/lipid_kinase"/>
</dbReference>
<keyword evidence="10" id="KW-0808">Transferase</keyword>
<dbReference type="GO" id="GO:0005886">
    <property type="term" value="C:plasma membrane"/>
    <property type="evidence" value="ECO:0007669"/>
    <property type="project" value="TreeGrafter"/>
</dbReference>
<evidence type="ECO:0000256" key="6">
    <source>
        <dbReference type="ARBA" id="ARBA00023098"/>
    </source>
</evidence>
<organism evidence="10 11">
    <name type="scientific">Dielma fastidiosa</name>
    <dbReference type="NCBI Taxonomy" id="1034346"/>
    <lineage>
        <taxon>Bacteria</taxon>
        <taxon>Bacillati</taxon>
        <taxon>Bacillota</taxon>
        <taxon>Erysipelotrichia</taxon>
        <taxon>Erysipelotrichales</taxon>
        <taxon>Erysipelotrichaceae</taxon>
        <taxon>Dielma</taxon>
    </lineage>
</organism>
<evidence type="ECO:0000256" key="7">
    <source>
        <dbReference type="ARBA" id="ARBA00023209"/>
    </source>
</evidence>